<dbReference type="SUPFAM" id="SSF160104">
    <property type="entry name" value="Acetoacetate decarboxylase-like"/>
    <property type="match status" value="1"/>
</dbReference>
<sequence>MDDRWPAAPPLKRPRILRQGWRDLTFLHWAVDPSVVSGFFPRGTRPDVFHGRTYVGLVPFRMIDTGFARGPGVPYLGTFLETNIRLYSIDTTGRRGVVFLSLDADRLAIVAAARSVFGLPYRWARMSHSVAGDLHTYTSTLRWGRVQAGLEVAVRVGNQLDPGPLEHFLTARWGLHVCRAGRTWYLPNHHPPWTLDTGSLVRYVDTGLLASVGLGELDRPPEHVMYSPGVPASFGLPFLT</sequence>
<comment type="caution">
    <text evidence="1">The sequence shown here is derived from an EMBL/GenBank/DDBJ whole genome shotgun (WGS) entry which is preliminary data.</text>
</comment>
<gene>
    <name evidence="1" type="ORF">EV646_102570</name>
</gene>
<evidence type="ECO:0000313" key="2">
    <source>
        <dbReference type="Proteomes" id="UP000295573"/>
    </source>
</evidence>
<dbReference type="PANTHER" id="PTHR39186:SF1">
    <property type="entry name" value="DUF2071 DOMAIN-CONTAINING PROTEIN"/>
    <property type="match status" value="1"/>
</dbReference>
<dbReference type="AlphaFoldDB" id="A0A4R2J132"/>
<dbReference type="InterPro" id="IPR023375">
    <property type="entry name" value="ADC_dom_sf"/>
</dbReference>
<evidence type="ECO:0008006" key="3">
    <source>
        <dbReference type="Google" id="ProtNLM"/>
    </source>
</evidence>
<name>A0A4R2J132_9ACTN</name>
<dbReference type="EMBL" id="SLWR01000002">
    <property type="protein sequence ID" value="TCO50496.1"/>
    <property type="molecule type" value="Genomic_DNA"/>
</dbReference>
<accession>A0A4R2J132</accession>
<dbReference type="Proteomes" id="UP000295573">
    <property type="component" value="Unassembled WGS sequence"/>
</dbReference>
<proteinExistence type="predicted"/>
<keyword evidence="2" id="KW-1185">Reference proteome</keyword>
<dbReference type="OrthoDB" id="150993at2"/>
<dbReference type="Gene3D" id="2.40.400.10">
    <property type="entry name" value="Acetoacetate decarboxylase-like"/>
    <property type="match status" value="1"/>
</dbReference>
<dbReference type="InterPro" id="IPR018644">
    <property type="entry name" value="DUF2071"/>
</dbReference>
<dbReference type="PANTHER" id="PTHR39186">
    <property type="entry name" value="DUF2071 FAMILY PROTEIN"/>
    <property type="match status" value="1"/>
</dbReference>
<organism evidence="1 2">
    <name type="scientific">Kribbella antiqua</name>
    <dbReference type="NCBI Taxonomy" id="2512217"/>
    <lineage>
        <taxon>Bacteria</taxon>
        <taxon>Bacillati</taxon>
        <taxon>Actinomycetota</taxon>
        <taxon>Actinomycetes</taxon>
        <taxon>Propionibacteriales</taxon>
        <taxon>Kribbellaceae</taxon>
        <taxon>Kribbella</taxon>
    </lineage>
</organism>
<reference evidence="1 2" key="1">
    <citation type="journal article" date="2015" name="Stand. Genomic Sci.">
        <title>Genomic Encyclopedia of Bacterial and Archaeal Type Strains, Phase III: the genomes of soil and plant-associated and newly described type strains.</title>
        <authorList>
            <person name="Whitman W.B."/>
            <person name="Woyke T."/>
            <person name="Klenk H.P."/>
            <person name="Zhou Y."/>
            <person name="Lilburn T.G."/>
            <person name="Beck B.J."/>
            <person name="De Vos P."/>
            <person name="Vandamme P."/>
            <person name="Eisen J.A."/>
            <person name="Garrity G."/>
            <person name="Hugenholtz P."/>
            <person name="Kyrpides N.C."/>
        </authorList>
    </citation>
    <scope>NUCLEOTIDE SEQUENCE [LARGE SCALE GENOMIC DNA]</scope>
    <source>
        <strain evidence="1 2">VKM Ac-2541</strain>
    </source>
</reference>
<evidence type="ECO:0000313" key="1">
    <source>
        <dbReference type="EMBL" id="TCO50496.1"/>
    </source>
</evidence>
<protein>
    <recommendedName>
        <fullName evidence="3">DUF2071 domain-containing protein</fullName>
    </recommendedName>
</protein>
<dbReference type="RefSeq" id="WP_132145879.1">
    <property type="nucleotide sequence ID" value="NZ_SLWR01000002.1"/>
</dbReference>
<dbReference type="Pfam" id="PF09844">
    <property type="entry name" value="DUF2071"/>
    <property type="match status" value="1"/>
</dbReference>